<dbReference type="InterPro" id="IPR043129">
    <property type="entry name" value="ATPase_NBD"/>
</dbReference>
<keyword evidence="1" id="KW-0418">Kinase</keyword>
<dbReference type="RefSeq" id="WP_123131895.1">
    <property type="nucleotide sequence ID" value="NZ_RJJE01000002.1"/>
</dbReference>
<dbReference type="Proteomes" id="UP000271010">
    <property type="component" value="Unassembled WGS sequence"/>
</dbReference>
<keyword evidence="2" id="KW-1185">Reference proteome</keyword>
<dbReference type="Gene3D" id="1.10.720.160">
    <property type="match status" value="1"/>
</dbReference>
<sequence>MILIADSGSTKTAWRLLDAGGIVGQAHTVGINPYYQDTPEIAQMLRESLVPQLSGEAPQEVYFYGAGCSAKDKQAIVAAALAELFPHADVQVHHDLEAVARALCGHEEGIACILGTGSNSCLYDGEKIVQNHPNLGFILGDEGSGGYMGKRLVQAFLNQELPADLHQAFMDRYHTNRDEIVDHVYRKPYPNRYMAAYARFLSDHRQHPFIYQLISQCFADFFKVNVTKYPAYQQKKTHFVGSIAYYFDDILRTVAKEHHITVGHILENPIAGLALYHQQKMTV</sequence>
<dbReference type="GO" id="GO:0016301">
    <property type="term" value="F:kinase activity"/>
    <property type="evidence" value="ECO:0007669"/>
    <property type="project" value="UniProtKB-KW"/>
</dbReference>
<protein>
    <submittedName>
        <fullName evidence="1">N-acetylglucosamine kinase</fullName>
    </submittedName>
</protein>
<reference evidence="1 2" key="1">
    <citation type="submission" date="2018-11" db="EMBL/GenBank/DDBJ databases">
        <title>Rufibacter latericius sp. nov., isolated from water in Baiyang Lake.</title>
        <authorList>
            <person name="Yang Y."/>
        </authorList>
    </citation>
    <scope>NUCLEOTIDE SEQUENCE [LARGE SCALE GENOMIC DNA]</scope>
    <source>
        <strain evidence="1 2">MCC P1</strain>
    </source>
</reference>
<dbReference type="AlphaFoldDB" id="A0A3M9N5D1"/>
<dbReference type="Gene3D" id="3.30.420.40">
    <property type="match status" value="2"/>
</dbReference>
<dbReference type="SUPFAM" id="SSF53067">
    <property type="entry name" value="Actin-like ATPase domain"/>
    <property type="match status" value="2"/>
</dbReference>
<organism evidence="1 2">
    <name type="scientific">Rufibacter immobilis</name>
    <dbReference type="NCBI Taxonomy" id="1348778"/>
    <lineage>
        <taxon>Bacteria</taxon>
        <taxon>Pseudomonadati</taxon>
        <taxon>Bacteroidota</taxon>
        <taxon>Cytophagia</taxon>
        <taxon>Cytophagales</taxon>
        <taxon>Hymenobacteraceae</taxon>
        <taxon>Rufibacter</taxon>
    </lineage>
</organism>
<dbReference type="InterPro" id="IPR052519">
    <property type="entry name" value="Euk-type_GlcNAc_Kinase"/>
</dbReference>
<accession>A0A3M9N5D1</accession>
<dbReference type="OrthoDB" id="871343at2"/>
<dbReference type="CDD" id="cd24079">
    <property type="entry name" value="ASKHA_NBD_PG1100-like"/>
    <property type="match status" value="1"/>
</dbReference>
<gene>
    <name evidence="1" type="ORF">EFA69_04560</name>
</gene>
<keyword evidence="1" id="KW-0808">Transferase</keyword>
<evidence type="ECO:0000313" key="2">
    <source>
        <dbReference type="Proteomes" id="UP000271010"/>
    </source>
</evidence>
<dbReference type="PANTHER" id="PTHR43190:SF3">
    <property type="entry name" value="N-ACETYL-D-GLUCOSAMINE KINASE"/>
    <property type="match status" value="1"/>
</dbReference>
<proteinExistence type="predicted"/>
<comment type="caution">
    <text evidence="1">The sequence shown here is derived from an EMBL/GenBank/DDBJ whole genome shotgun (WGS) entry which is preliminary data.</text>
</comment>
<name>A0A3M9N5D1_9BACT</name>
<evidence type="ECO:0000313" key="1">
    <source>
        <dbReference type="EMBL" id="RNI32595.1"/>
    </source>
</evidence>
<dbReference type="PANTHER" id="PTHR43190">
    <property type="entry name" value="N-ACETYL-D-GLUCOSAMINE KINASE"/>
    <property type="match status" value="1"/>
</dbReference>
<dbReference type="EMBL" id="RJJE01000002">
    <property type="protein sequence ID" value="RNI32595.1"/>
    <property type="molecule type" value="Genomic_DNA"/>
</dbReference>